<dbReference type="EMBL" id="MK689364">
    <property type="protein sequence ID" value="QBZ70776.1"/>
    <property type="molecule type" value="Genomic_DNA"/>
</dbReference>
<sequence>MTLLQKTSIFEGVDLGNTLKKASQAMGETVSGLTTQLVNPFKAVTESVRGGIATISEAQSVLSSNLNAYKSAAIEGIDVGLKNISGGLFNIGNIGSVLTYQDGFKVNTDELLRIGSKGLGFNVYSMSNLKDQIANGFLDELSSMSGGLSTGLFYMDGTKLRISDDWKFQMGTSIIDFIAKDNDEFGSIVNVAGMNSILNTMLNQTVRYGILDGYNTFGDQYIFQSDYHDALISAVSIAVSNGDAESVRKILEIIQTEGANKVHAKYPDLIEQLLGNFRLQDTEDTSDYPRIRSSILEVCTKLKGPDWYKSYTQLGMCINMGLVNAISDDAKNILMDEPSLVPLLCGAGIFNDLSAVEIFQQDFPKAIRFDN</sequence>
<reference evidence="1 2" key="1">
    <citation type="submission" date="2019-03" db="EMBL/GenBank/DDBJ databases">
        <authorList>
            <person name="Kim S.G."/>
            <person name="Park S.C."/>
        </authorList>
    </citation>
    <scope>NUCLEOTIDE SEQUENCE [LARGE SCALE GENOMIC DNA]</scope>
</reference>
<evidence type="ECO:0000313" key="2">
    <source>
        <dbReference type="Proteomes" id="UP000297195"/>
    </source>
</evidence>
<proteinExistence type="predicted"/>
<evidence type="ECO:0000313" key="1">
    <source>
        <dbReference type="EMBL" id="QBZ70776.1"/>
    </source>
</evidence>
<gene>
    <name evidence="1" type="ORF">pETSU_195</name>
</gene>
<accession>A0A4D6DYA7</accession>
<protein>
    <submittedName>
        <fullName evidence="1">Uncharacterized protein</fullName>
    </submittedName>
</protein>
<organism evidence="1 2">
    <name type="scientific">Edwardsiella phage pEt-SU</name>
    <dbReference type="NCBI Taxonomy" id="2562142"/>
    <lineage>
        <taxon>Viruses</taxon>
        <taxon>Duplodnaviria</taxon>
        <taxon>Heunggongvirae</taxon>
        <taxon>Uroviricota</taxon>
        <taxon>Caudoviricetes</taxon>
        <taxon>Chimalliviridae</taxon>
        <taxon>Petsuvirus</taxon>
        <taxon>Petsuvirus pEtSU</taxon>
    </lineage>
</organism>
<keyword evidence="2" id="KW-1185">Reference proteome</keyword>
<dbReference type="Proteomes" id="UP000297195">
    <property type="component" value="Segment"/>
</dbReference>
<name>A0A4D6DYA7_9CAUD</name>